<name>A0ACB9R401_9MYRT</name>
<dbReference type="Proteomes" id="UP001057402">
    <property type="component" value="Chromosome 4"/>
</dbReference>
<comment type="caution">
    <text evidence="1">The sequence shown here is derived from an EMBL/GenBank/DDBJ whole genome shotgun (WGS) entry which is preliminary data.</text>
</comment>
<keyword evidence="2" id="KW-1185">Reference proteome</keyword>
<evidence type="ECO:0000313" key="2">
    <source>
        <dbReference type="Proteomes" id="UP001057402"/>
    </source>
</evidence>
<dbReference type="EMBL" id="CM042883">
    <property type="protein sequence ID" value="KAI4373430.1"/>
    <property type="molecule type" value="Genomic_DNA"/>
</dbReference>
<protein>
    <submittedName>
        <fullName evidence="1">Uncharacterized protein</fullName>
    </submittedName>
</protein>
<organism evidence="1 2">
    <name type="scientific">Melastoma candidum</name>
    <dbReference type="NCBI Taxonomy" id="119954"/>
    <lineage>
        <taxon>Eukaryota</taxon>
        <taxon>Viridiplantae</taxon>
        <taxon>Streptophyta</taxon>
        <taxon>Embryophyta</taxon>
        <taxon>Tracheophyta</taxon>
        <taxon>Spermatophyta</taxon>
        <taxon>Magnoliopsida</taxon>
        <taxon>eudicotyledons</taxon>
        <taxon>Gunneridae</taxon>
        <taxon>Pentapetalae</taxon>
        <taxon>rosids</taxon>
        <taxon>malvids</taxon>
        <taxon>Myrtales</taxon>
        <taxon>Melastomataceae</taxon>
        <taxon>Melastomatoideae</taxon>
        <taxon>Melastomateae</taxon>
        <taxon>Melastoma</taxon>
    </lineage>
</organism>
<accession>A0ACB9R401</accession>
<evidence type="ECO:0000313" key="1">
    <source>
        <dbReference type="EMBL" id="KAI4373430.1"/>
    </source>
</evidence>
<proteinExistence type="predicted"/>
<gene>
    <name evidence="1" type="ORF">MLD38_011556</name>
</gene>
<sequence length="213" mass="24396">MDHQVLGECFRNHTQRQGWNLPFDVTEEFGGNKLDKGWKSNYQDDHFHDKDERRFGCVRGGDGPKLWQQRDLQRSKRDRRTSRSGMQAVFLSGSHPHGHSTKGSVGTGVFLPSGTRNAPEPPRKSGRSTILLPASVIQALKLHFDRMDRQPHSHLNTKQCSCHCSSPSRHDEMVNNRNGYDNARQRRRFQIAAALWSQDSDDSSEGLPQEWTY</sequence>
<reference evidence="2" key="1">
    <citation type="journal article" date="2023" name="Front. Plant Sci.">
        <title>Chromosomal-level genome assembly of Melastoma candidum provides insights into trichome evolution.</title>
        <authorList>
            <person name="Zhong Y."/>
            <person name="Wu W."/>
            <person name="Sun C."/>
            <person name="Zou P."/>
            <person name="Liu Y."/>
            <person name="Dai S."/>
            <person name="Zhou R."/>
        </authorList>
    </citation>
    <scope>NUCLEOTIDE SEQUENCE [LARGE SCALE GENOMIC DNA]</scope>
</reference>